<dbReference type="PROSITE" id="PS00071">
    <property type="entry name" value="GAPDH"/>
    <property type="match status" value="1"/>
</dbReference>
<evidence type="ECO:0000256" key="10">
    <source>
        <dbReference type="HAMAP-Rule" id="MF_00559"/>
    </source>
</evidence>
<comment type="pathway">
    <text evidence="1 10 12">Carbohydrate degradation; glycolysis; pyruvate from D-glyceraldehyde 3-phosphate: step 1/5.</text>
</comment>
<dbReference type="EC" id="1.2.1.59" evidence="10 12"/>
<dbReference type="GO" id="GO:0050661">
    <property type="term" value="F:NADP binding"/>
    <property type="evidence" value="ECO:0007669"/>
    <property type="project" value="UniProtKB-UniRule"/>
</dbReference>
<dbReference type="UniPathway" id="UPA00109">
    <property type="reaction ID" value="UER00184"/>
</dbReference>
<organism evidence="14 15">
    <name type="scientific">Natronobacterium gregoryi</name>
    <dbReference type="NCBI Taxonomy" id="44930"/>
    <lineage>
        <taxon>Archaea</taxon>
        <taxon>Methanobacteriati</taxon>
        <taxon>Methanobacteriota</taxon>
        <taxon>Stenosarchaea group</taxon>
        <taxon>Halobacteria</taxon>
        <taxon>Halobacteriales</taxon>
        <taxon>Natrialbaceae</taxon>
        <taxon>Natronobacterium</taxon>
    </lineage>
</organism>
<dbReference type="Gene3D" id="3.40.50.720">
    <property type="entry name" value="NAD(P)-binding Rossmann-like Domain"/>
    <property type="match status" value="1"/>
</dbReference>
<dbReference type="PIRSF" id="PIRSF000149">
    <property type="entry name" value="GAP_DH"/>
    <property type="match status" value="1"/>
</dbReference>
<keyword evidence="7 10" id="KW-0324">Glycolysis</keyword>
<name>A0A1I3K198_9EURY</name>
<feature type="binding site" evidence="10">
    <location>
        <begin position="194"/>
        <end position="195"/>
    </location>
    <ligand>
        <name>D-glyceraldehyde 3-phosphate</name>
        <dbReference type="ChEBI" id="CHEBI:59776"/>
    </ligand>
</feature>
<dbReference type="InterPro" id="IPR020828">
    <property type="entry name" value="GlycerAld_3-P_DH_NAD(P)-bd"/>
</dbReference>
<dbReference type="GO" id="GO:0051287">
    <property type="term" value="F:NAD binding"/>
    <property type="evidence" value="ECO:0007669"/>
    <property type="project" value="UniProtKB-UniRule"/>
</dbReference>
<dbReference type="SUPFAM" id="SSF55347">
    <property type="entry name" value="Glyceraldehyde-3-phosphate dehydrogenase-like, C-terminal domain"/>
    <property type="match status" value="1"/>
</dbReference>
<accession>A0A1I3K198</accession>
<feature type="binding site" evidence="10">
    <location>
        <position position="302"/>
    </location>
    <ligand>
        <name>NAD(+)</name>
        <dbReference type="ChEBI" id="CHEBI:57540"/>
    </ligand>
</feature>
<dbReference type="GO" id="GO:0004365">
    <property type="term" value="F:glyceraldehyde-3-phosphate dehydrogenase (NAD+) (phosphorylating) activity"/>
    <property type="evidence" value="ECO:0007669"/>
    <property type="project" value="UniProtKB-UniRule"/>
</dbReference>
<dbReference type="CDD" id="cd18127">
    <property type="entry name" value="GAPDH_II_C"/>
    <property type="match status" value="1"/>
</dbReference>
<comment type="catalytic activity">
    <reaction evidence="9 10 12">
        <text>D-glyceraldehyde 3-phosphate + phosphate + NAD(+) = (2R)-3-phospho-glyceroyl phosphate + NADH + H(+)</text>
        <dbReference type="Rhea" id="RHEA:10300"/>
        <dbReference type="ChEBI" id="CHEBI:15378"/>
        <dbReference type="ChEBI" id="CHEBI:43474"/>
        <dbReference type="ChEBI" id="CHEBI:57540"/>
        <dbReference type="ChEBI" id="CHEBI:57604"/>
        <dbReference type="ChEBI" id="CHEBI:57945"/>
        <dbReference type="ChEBI" id="CHEBI:59776"/>
        <dbReference type="EC" id="1.2.1.59"/>
    </reaction>
</comment>
<comment type="subunit">
    <text evidence="3 10 12">Homotetramer.</text>
</comment>
<dbReference type="InterPro" id="IPR036291">
    <property type="entry name" value="NAD(P)-bd_dom_sf"/>
</dbReference>
<protein>
    <recommendedName>
        <fullName evidence="10 12">Glyceraldehyde-3-phosphate dehydrogenase</fullName>
        <shortName evidence="10">GAPDH</shortName>
        <ecNumber evidence="10 12">1.2.1.59</ecNumber>
    </recommendedName>
    <alternativeName>
        <fullName evidence="10">NAD(P)-dependent glyceraldehyde-3-phosphate dehydrogenase</fullName>
    </alternativeName>
</protein>
<dbReference type="AlphaFoldDB" id="A0A1I3K198"/>
<keyword evidence="4 10" id="KW-0521">NADP</keyword>
<comment type="similarity">
    <text evidence="2 10 12">Belongs to the glyceraldehyde-3-phosphate dehydrogenase family.</text>
</comment>
<dbReference type="Proteomes" id="UP000182829">
    <property type="component" value="Unassembled WGS sequence"/>
</dbReference>
<evidence type="ECO:0000259" key="13">
    <source>
        <dbReference type="SMART" id="SM00846"/>
    </source>
</evidence>
<dbReference type="NCBIfam" id="TIGR01546">
    <property type="entry name" value="GAPDH-II_archae"/>
    <property type="match status" value="1"/>
</dbReference>
<keyword evidence="6 10" id="KW-0520">NAD</keyword>
<feature type="active site" description="Nucleophile" evidence="10 11">
    <location>
        <position position="140"/>
    </location>
</feature>
<dbReference type="RefSeq" id="WP_005578485.1">
    <property type="nucleotide sequence ID" value="NZ_FORO01000003.1"/>
</dbReference>
<dbReference type="Gene3D" id="3.30.360.10">
    <property type="entry name" value="Dihydrodipicolinate Reductase, domain 2"/>
    <property type="match status" value="1"/>
</dbReference>
<dbReference type="InterPro" id="IPR020829">
    <property type="entry name" value="GlycerAld_3-P_DH_cat"/>
</dbReference>
<dbReference type="OMA" id="YIQAVHQ"/>
<feature type="binding site" evidence="10">
    <location>
        <position position="168"/>
    </location>
    <ligand>
        <name>NAD(+)</name>
        <dbReference type="ChEBI" id="CHEBI:57540"/>
    </ligand>
</feature>
<evidence type="ECO:0000313" key="15">
    <source>
        <dbReference type="Proteomes" id="UP000182829"/>
    </source>
</evidence>
<dbReference type="SUPFAM" id="SSF51735">
    <property type="entry name" value="NAD(P)-binding Rossmann-fold domains"/>
    <property type="match status" value="1"/>
</dbReference>
<dbReference type="HAMAP" id="MF_00559">
    <property type="entry name" value="G3P_dehdrog_arch"/>
    <property type="match status" value="1"/>
</dbReference>
<proteinExistence type="inferred from homology"/>
<feature type="binding site" evidence="10">
    <location>
        <begin position="139"/>
        <end position="141"/>
    </location>
    <ligand>
        <name>D-glyceraldehyde 3-phosphate</name>
        <dbReference type="ChEBI" id="CHEBI:59776"/>
    </ligand>
</feature>
<evidence type="ECO:0000313" key="14">
    <source>
        <dbReference type="EMBL" id="SFI65965.1"/>
    </source>
</evidence>
<dbReference type="InterPro" id="IPR006436">
    <property type="entry name" value="Glyceraldehyde-3-P_DH_2_arc"/>
</dbReference>
<evidence type="ECO:0000256" key="9">
    <source>
        <dbReference type="ARBA" id="ARBA00048853"/>
    </source>
</evidence>
<dbReference type="NCBIfam" id="NF003251">
    <property type="entry name" value="PRK04207.1"/>
    <property type="match status" value="1"/>
</dbReference>
<keyword evidence="10 12" id="KW-0963">Cytoplasm</keyword>
<sequence>MLRVGINGYGTIGKRVADAVRKQPDMAVQGVGKRSPDYVAVGADEEDYPVYAVDEDRADEFREIGIDLAGTVDDLVAESDIVVDATPSGIGAENRPLYERHETPALFQGGEDATVAEVSFNARVNYDEAEDADYARVVSCNTTGLSRFLAPLHEHYGVDKTRVTLVRRGGDPDQTGRGPINDTVPDPVSIPSHHGPDVQTIFPELDIDTIGLKVPTTMMHVHSVNVTLENRPDDIDEVIDLFKSEDRILTVPDYAGIDGAGTLKDLAQDAGRPRGDIWENCLWEESLTLQGQDLYCMQAIHQEADVVPENVDAIRALEGDHSGPESRALTNETLGIDLGYLTDRTDLTANRGTPDESLADD</sequence>
<evidence type="ECO:0000256" key="2">
    <source>
        <dbReference type="ARBA" id="ARBA00007406"/>
    </source>
</evidence>
<dbReference type="GeneID" id="14208828"/>
<dbReference type="GO" id="GO:0047100">
    <property type="term" value="F:glyceraldehyde-3-phosphate dehydrogenase (NADP+) (phosphorylating) activity"/>
    <property type="evidence" value="ECO:0007669"/>
    <property type="project" value="RHEA"/>
</dbReference>
<dbReference type="CDD" id="cd02278">
    <property type="entry name" value="GAPDH_II_N"/>
    <property type="match status" value="1"/>
</dbReference>
<reference evidence="14 15" key="1">
    <citation type="submission" date="2016-10" db="EMBL/GenBank/DDBJ databases">
        <authorList>
            <person name="de Groot N.N."/>
        </authorList>
    </citation>
    <scope>NUCLEOTIDE SEQUENCE [LARGE SCALE GENOMIC DNA]</scope>
    <source>
        <strain evidence="14 15">SP2</strain>
    </source>
</reference>
<dbReference type="SMART" id="SM00846">
    <property type="entry name" value="Gp_dh_N"/>
    <property type="match status" value="1"/>
</dbReference>
<evidence type="ECO:0000256" key="1">
    <source>
        <dbReference type="ARBA" id="ARBA00004869"/>
    </source>
</evidence>
<feature type="binding site" evidence="10">
    <location>
        <begin position="11"/>
        <end position="12"/>
    </location>
    <ligand>
        <name>NAD(+)</name>
        <dbReference type="ChEBI" id="CHEBI:57540"/>
    </ligand>
</feature>
<evidence type="ECO:0000256" key="4">
    <source>
        <dbReference type="ARBA" id="ARBA00022857"/>
    </source>
</evidence>
<comment type="catalytic activity">
    <reaction evidence="8 10 12">
        <text>D-glyceraldehyde 3-phosphate + phosphate + NADP(+) = (2R)-3-phospho-glyceroyl phosphate + NADPH + H(+)</text>
        <dbReference type="Rhea" id="RHEA:10296"/>
        <dbReference type="ChEBI" id="CHEBI:15378"/>
        <dbReference type="ChEBI" id="CHEBI:43474"/>
        <dbReference type="ChEBI" id="CHEBI:57604"/>
        <dbReference type="ChEBI" id="CHEBI:57783"/>
        <dbReference type="ChEBI" id="CHEBI:58349"/>
        <dbReference type="ChEBI" id="CHEBI:59776"/>
        <dbReference type="EC" id="1.2.1.59"/>
    </reaction>
</comment>
<dbReference type="EMBL" id="FORO01000003">
    <property type="protein sequence ID" value="SFI65965.1"/>
    <property type="molecule type" value="Genomic_DNA"/>
</dbReference>
<evidence type="ECO:0000256" key="6">
    <source>
        <dbReference type="ARBA" id="ARBA00023027"/>
    </source>
</evidence>
<keyword evidence="5 10" id="KW-0560">Oxidoreductase</keyword>
<dbReference type="GO" id="GO:0005737">
    <property type="term" value="C:cytoplasm"/>
    <property type="evidence" value="ECO:0007669"/>
    <property type="project" value="UniProtKB-SubCell"/>
</dbReference>
<evidence type="ECO:0000256" key="11">
    <source>
        <dbReference type="PIRSR" id="PIRSR000149-1"/>
    </source>
</evidence>
<feature type="domain" description="Glyceraldehyde 3-phosphate dehydrogenase NAD(P) binding" evidence="13">
    <location>
        <begin position="2"/>
        <end position="140"/>
    </location>
</feature>
<evidence type="ECO:0000256" key="12">
    <source>
        <dbReference type="RuleBase" id="RU003388"/>
    </source>
</evidence>
<dbReference type="InterPro" id="IPR020831">
    <property type="entry name" value="GlycerAld/Erythrose_P_DH"/>
</dbReference>
<evidence type="ECO:0000256" key="5">
    <source>
        <dbReference type="ARBA" id="ARBA00023002"/>
    </source>
</evidence>
<evidence type="ECO:0000256" key="3">
    <source>
        <dbReference type="ARBA" id="ARBA00011881"/>
    </source>
</evidence>
<dbReference type="Pfam" id="PF02800">
    <property type="entry name" value="Gp_dh_C"/>
    <property type="match status" value="1"/>
</dbReference>
<feature type="binding site" evidence="10">
    <location>
        <position position="110"/>
    </location>
    <ligand>
        <name>NAD(+)</name>
        <dbReference type="ChEBI" id="CHEBI:57540"/>
    </ligand>
</feature>
<dbReference type="InterPro" id="IPR020830">
    <property type="entry name" value="GlycerAld_3-P_DH_AS"/>
</dbReference>
<dbReference type="OrthoDB" id="295712at2157"/>
<evidence type="ECO:0000256" key="7">
    <source>
        <dbReference type="ARBA" id="ARBA00023152"/>
    </source>
</evidence>
<evidence type="ECO:0000256" key="8">
    <source>
        <dbReference type="ARBA" id="ARBA00048067"/>
    </source>
</evidence>
<dbReference type="GO" id="GO:0006096">
    <property type="term" value="P:glycolytic process"/>
    <property type="evidence" value="ECO:0007669"/>
    <property type="project" value="UniProtKB-UniRule"/>
</dbReference>
<gene>
    <name evidence="10" type="primary">gap</name>
    <name evidence="14" type="ORF">SAMN05443661_10330</name>
</gene>
<comment type="subcellular location">
    <subcellularLocation>
        <location evidence="10 12">Cytoplasm</location>
    </subcellularLocation>
</comment>